<dbReference type="RefSeq" id="WP_216345190.1">
    <property type="nucleotide sequence ID" value="NZ_JAHLEM010000412.1"/>
</dbReference>
<gene>
    <name evidence="2" type="ORF">KN815_31035</name>
</gene>
<proteinExistence type="predicted"/>
<name>A0ABS6CN22_9ACTN</name>
<keyword evidence="3" id="KW-1185">Reference proteome</keyword>
<evidence type="ECO:0000256" key="1">
    <source>
        <dbReference type="SAM" id="SignalP"/>
    </source>
</evidence>
<feature type="chain" id="PRO_5046819678" evidence="1">
    <location>
        <begin position="30"/>
        <end position="91"/>
    </location>
</feature>
<sequence length="91" mass="9641">MERSPLLSRAALALAATAALIAPAAVAHGAERSPQTPAASWSMSAEVKAADSGVYADWSVTSDGKKIAAYKRTGLRTTYLLTRNFKAYKLQ</sequence>
<evidence type="ECO:0000313" key="2">
    <source>
        <dbReference type="EMBL" id="MBU3868323.1"/>
    </source>
</evidence>
<protein>
    <submittedName>
        <fullName evidence="2">Uncharacterized protein</fullName>
    </submittedName>
</protein>
<organism evidence="2 3">
    <name type="scientific">Streptomyces niphimycinicus</name>
    <dbReference type="NCBI Taxonomy" id="2842201"/>
    <lineage>
        <taxon>Bacteria</taxon>
        <taxon>Bacillati</taxon>
        <taxon>Actinomycetota</taxon>
        <taxon>Actinomycetes</taxon>
        <taxon>Kitasatosporales</taxon>
        <taxon>Streptomycetaceae</taxon>
        <taxon>Streptomyces</taxon>
    </lineage>
</organism>
<reference evidence="2 3" key="1">
    <citation type="submission" date="2021-06" db="EMBL/GenBank/DDBJ databases">
        <authorList>
            <person name="Pan X."/>
        </authorList>
    </citation>
    <scope>NUCLEOTIDE SEQUENCE [LARGE SCALE GENOMIC DNA]</scope>
    <source>
        <strain evidence="2 3">4503</strain>
    </source>
</reference>
<keyword evidence="1" id="KW-0732">Signal</keyword>
<comment type="caution">
    <text evidence="2">The sequence shown here is derived from an EMBL/GenBank/DDBJ whole genome shotgun (WGS) entry which is preliminary data.</text>
</comment>
<evidence type="ECO:0000313" key="3">
    <source>
        <dbReference type="Proteomes" id="UP000720508"/>
    </source>
</evidence>
<accession>A0ABS6CN22</accession>
<dbReference type="EMBL" id="JAHLEM010000412">
    <property type="protein sequence ID" value="MBU3868323.1"/>
    <property type="molecule type" value="Genomic_DNA"/>
</dbReference>
<dbReference type="Proteomes" id="UP000720508">
    <property type="component" value="Unassembled WGS sequence"/>
</dbReference>
<feature type="signal peptide" evidence="1">
    <location>
        <begin position="1"/>
        <end position="29"/>
    </location>
</feature>